<evidence type="ECO:0000256" key="1">
    <source>
        <dbReference type="ARBA" id="ARBA00022603"/>
    </source>
</evidence>
<reference evidence="4" key="1">
    <citation type="submission" date="2016-10" db="EMBL/GenBank/DDBJ databases">
        <authorList>
            <person name="Varghese N."/>
        </authorList>
    </citation>
    <scope>NUCLEOTIDE SEQUENCE [LARGE SCALE GENOMIC DNA]</scope>
    <source>
        <strain evidence="4">DSM 17980</strain>
    </source>
</reference>
<name>A0A1I7HC92_9BACL</name>
<dbReference type="STRING" id="392015.SAMN05421543_104106"/>
<keyword evidence="2 3" id="KW-0808">Transferase</keyword>
<dbReference type="SUPFAM" id="SSF53335">
    <property type="entry name" value="S-adenosyl-L-methionine-dependent methyltransferases"/>
    <property type="match status" value="1"/>
</dbReference>
<dbReference type="GO" id="GO:0032259">
    <property type="term" value="P:methylation"/>
    <property type="evidence" value="ECO:0007669"/>
    <property type="project" value="UniProtKB-KW"/>
</dbReference>
<keyword evidence="1 3" id="KW-0489">Methyltransferase</keyword>
<dbReference type="PANTHER" id="PTHR12049">
    <property type="entry name" value="PROTEIN ARGININE METHYLTRANSFERASE NDUFAF7, MITOCHONDRIAL"/>
    <property type="match status" value="1"/>
</dbReference>
<proteinExistence type="predicted"/>
<protein>
    <submittedName>
        <fullName evidence="3">SAM-dependent methyltransferase, MidA family</fullName>
    </submittedName>
</protein>
<dbReference type="InterPro" id="IPR003788">
    <property type="entry name" value="NDUFAF7"/>
</dbReference>
<dbReference type="Pfam" id="PF02636">
    <property type="entry name" value="Methyltransf_28"/>
    <property type="match status" value="1"/>
</dbReference>
<dbReference type="InterPro" id="IPR029063">
    <property type="entry name" value="SAM-dependent_MTases_sf"/>
</dbReference>
<dbReference type="AlphaFoldDB" id="A0A1I7HC92"/>
<dbReference type="InterPro" id="IPR038375">
    <property type="entry name" value="NDUFAF7_sf"/>
</dbReference>
<organism evidence="3 4">
    <name type="scientific">Alicyclobacillus macrosporangiidus</name>
    <dbReference type="NCBI Taxonomy" id="392015"/>
    <lineage>
        <taxon>Bacteria</taxon>
        <taxon>Bacillati</taxon>
        <taxon>Bacillota</taxon>
        <taxon>Bacilli</taxon>
        <taxon>Bacillales</taxon>
        <taxon>Alicyclobacillaceae</taxon>
        <taxon>Alicyclobacillus</taxon>
    </lineage>
</organism>
<sequence length="360" mass="39752">MTRSSHRPPAPEPEVWRALRGQGRLSFGRYMELALYGEGGYYTGAVRIGGAGGDFYTAAQMPLFAAVLARVAAEAWASFGRPSAWQVVEWGGGQGEMAEVMANALSARLPDGVHVRYTLVDVSDALMQRQQQRLVANQGRVVFTWGQPAEDLPTFAYANEVLDALPVERVRRVSEDRWEQADVVWDGYGLSLDWRPADADVAAFAAAHLSNPAGTEAEVCLGLRPFFTRVAQLGRPLRALFFDYGIRSEEWASGLRPRGTVRAYRAHQLVDPLSDTGRCDITADVHWEAAMACAEAAGLRVVRLQNQGRFLMEAGAVEVLEERVKPAAWWLEATRWTGQFKQLVLPGGMGERFQVLEVEA</sequence>
<dbReference type="PANTHER" id="PTHR12049:SF7">
    <property type="entry name" value="PROTEIN ARGININE METHYLTRANSFERASE NDUFAF7, MITOCHONDRIAL"/>
    <property type="match status" value="1"/>
</dbReference>
<evidence type="ECO:0000313" key="3">
    <source>
        <dbReference type="EMBL" id="SFU58229.1"/>
    </source>
</evidence>
<dbReference type="OrthoDB" id="9794208at2"/>
<dbReference type="Gene3D" id="3.40.50.12710">
    <property type="match status" value="1"/>
</dbReference>
<dbReference type="RefSeq" id="WP_074950273.1">
    <property type="nucleotide sequence ID" value="NZ_FPBV01000004.1"/>
</dbReference>
<dbReference type="GO" id="GO:0035243">
    <property type="term" value="F:protein-arginine omega-N symmetric methyltransferase activity"/>
    <property type="evidence" value="ECO:0007669"/>
    <property type="project" value="TreeGrafter"/>
</dbReference>
<keyword evidence="4" id="KW-1185">Reference proteome</keyword>
<dbReference type="Proteomes" id="UP000183508">
    <property type="component" value="Unassembled WGS sequence"/>
</dbReference>
<gene>
    <name evidence="3" type="ORF">SAMN05421543_104106</name>
</gene>
<dbReference type="EMBL" id="FPBV01000004">
    <property type="protein sequence ID" value="SFU58229.1"/>
    <property type="molecule type" value="Genomic_DNA"/>
</dbReference>
<evidence type="ECO:0000313" key="4">
    <source>
        <dbReference type="Proteomes" id="UP000183508"/>
    </source>
</evidence>
<accession>A0A1I7HC92</accession>
<evidence type="ECO:0000256" key="2">
    <source>
        <dbReference type="ARBA" id="ARBA00022679"/>
    </source>
</evidence>